<dbReference type="AlphaFoldDB" id="A0A5C3LQK4"/>
<keyword evidence="3" id="KW-1185">Reference proteome</keyword>
<reference evidence="2 3" key="1">
    <citation type="journal article" date="2019" name="Nat. Ecol. Evol.">
        <title>Megaphylogeny resolves global patterns of mushroom evolution.</title>
        <authorList>
            <person name="Varga T."/>
            <person name="Krizsan K."/>
            <person name="Foldi C."/>
            <person name="Dima B."/>
            <person name="Sanchez-Garcia M."/>
            <person name="Sanchez-Ramirez S."/>
            <person name="Szollosi G.J."/>
            <person name="Szarkandi J.G."/>
            <person name="Papp V."/>
            <person name="Albert L."/>
            <person name="Andreopoulos W."/>
            <person name="Angelini C."/>
            <person name="Antonin V."/>
            <person name="Barry K.W."/>
            <person name="Bougher N.L."/>
            <person name="Buchanan P."/>
            <person name="Buyck B."/>
            <person name="Bense V."/>
            <person name="Catcheside P."/>
            <person name="Chovatia M."/>
            <person name="Cooper J."/>
            <person name="Damon W."/>
            <person name="Desjardin D."/>
            <person name="Finy P."/>
            <person name="Geml J."/>
            <person name="Haridas S."/>
            <person name="Hughes K."/>
            <person name="Justo A."/>
            <person name="Karasinski D."/>
            <person name="Kautmanova I."/>
            <person name="Kiss B."/>
            <person name="Kocsube S."/>
            <person name="Kotiranta H."/>
            <person name="LaButti K.M."/>
            <person name="Lechner B.E."/>
            <person name="Liimatainen K."/>
            <person name="Lipzen A."/>
            <person name="Lukacs Z."/>
            <person name="Mihaltcheva S."/>
            <person name="Morgado L.N."/>
            <person name="Niskanen T."/>
            <person name="Noordeloos M.E."/>
            <person name="Ohm R.A."/>
            <person name="Ortiz-Santana B."/>
            <person name="Ovrebo C."/>
            <person name="Racz N."/>
            <person name="Riley R."/>
            <person name="Savchenko A."/>
            <person name="Shiryaev A."/>
            <person name="Soop K."/>
            <person name="Spirin V."/>
            <person name="Szebenyi C."/>
            <person name="Tomsovsky M."/>
            <person name="Tulloss R.E."/>
            <person name="Uehling J."/>
            <person name="Grigoriev I.V."/>
            <person name="Vagvolgyi C."/>
            <person name="Papp T."/>
            <person name="Martin F.M."/>
            <person name="Miettinen O."/>
            <person name="Hibbett D.S."/>
            <person name="Nagy L.G."/>
        </authorList>
    </citation>
    <scope>NUCLEOTIDE SEQUENCE [LARGE SCALE GENOMIC DNA]</scope>
    <source>
        <strain evidence="2 3">CBS 166.37</strain>
    </source>
</reference>
<protein>
    <submittedName>
        <fullName evidence="2">Uncharacterized protein</fullName>
    </submittedName>
</protein>
<feature type="region of interest" description="Disordered" evidence="1">
    <location>
        <begin position="1"/>
        <end position="20"/>
    </location>
</feature>
<gene>
    <name evidence="2" type="ORF">BDQ12DRAFT_669341</name>
</gene>
<proteinExistence type="predicted"/>
<sequence length="220" mass="25467">MHYSNPTPSGSPQFNPSEQDVQESSWHTVPRLALLGDSWDIANRIGIEDSGVRRAEMTLGFVWREVVEDGWDEQDGMSRAMKNKYIQALVFFSFPSTDRRDLLRVWLIELNYAWRYQCLNEVWLNLKAKVVERKSSGAEERRCLRGRAFMNKVNERVGGKDMLWMDAECRGRRGSQRVLAAVLQWRAMLISIVPEDGGDLRDVSIGNRLADEEMKKKRTQ</sequence>
<evidence type="ECO:0000313" key="2">
    <source>
        <dbReference type="EMBL" id="TFK34593.1"/>
    </source>
</evidence>
<organism evidence="2 3">
    <name type="scientific">Crucibulum laeve</name>
    <dbReference type="NCBI Taxonomy" id="68775"/>
    <lineage>
        <taxon>Eukaryota</taxon>
        <taxon>Fungi</taxon>
        <taxon>Dikarya</taxon>
        <taxon>Basidiomycota</taxon>
        <taxon>Agaricomycotina</taxon>
        <taxon>Agaricomycetes</taxon>
        <taxon>Agaricomycetidae</taxon>
        <taxon>Agaricales</taxon>
        <taxon>Agaricineae</taxon>
        <taxon>Nidulariaceae</taxon>
        <taxon>Crucibulum</taxon>
    </lineage>
</organism>
<dbReference type="EMBL" id="ML213630">
    <property type="protein sequence ID" value="TFK34593.1"/>
    <property type="molecule type" value="Genomic_DNA"/>
</dbReference>
<accession>A0A5C3LQK4</accession>
<name>A0A5C3LQK4_9AGAR</name>
<evidence type="ECO:0000313" key="3">
    <source>
        <dbReference type="Proteomes" id="UP000308652"/>
    </source>
</evidence>
<evidence type="ECO:0000256" key="1">
    <source>
        <dbReference type="SAM" id="MobiDB-lite"/>
    </source>
</evidence>
<dbReference type="Proteomes" id="UP000308652">
    <property type="component" value="Unassembled WGS sequence"/>
</dbReference>